<keyword evidence="1" id="KW-0812">Transmembrane</keyword>
<dbReference type="Proteomes" id="UP000198878">
    <property type="component" value="Unassembled WGS sequence"/>
</dbReference>
<proteinExistence type="predicted"/>
<dbReference type="InterPro" id="IPR019251">
    <property type="entry name" value="DUF2231_TM"/>
</dbReference>
<protein>
    <submittedName>
        <fullName evidence="3">Uncharacterized membrane protein</fullName>
    </submittedName>
</protein>
<keyword evidence="4" id="KW-1185">Reference proteome</keyword>
<evidence type="ECO:0000313" key="4">
    <source>
        <dbReference type="Proteomes" id="UP000198878"/>
    </source>
</evidence>
<dbReference type="Pfam" id="PF09990">
    <property type="entry name" value="DUF2231"/>
    <property type="match status" value="1"/>
</dbReference>
<evidence type="ECO:0000313" key="3">
    <source>
        <dbReference type="EMBL" id="SEF19989.1"/>
    </source>
</evidence>
<organism evidence="3 4">
    <name type="scientific">Amycolatopsis pretoriensis</name>
    <dbReference type="NCBI Taxonomy" id="218821"/>
    <lineage>
        <taxon>Bacteria</taxon>
        <taxon>Bacillati</taxon>
        <taxon>Actinomycetota</taxon>
        <taxon>Actinomycetes</taxon>
        <taxon>Pseudonocardiales</taxon>
        <taxon>Pseudonocardiaceae</taxon>
        <taxon>Amycolatopsis</taxon>
    </lineage>
</organism>
<dbReference type="EMBL" id="FNUJ01000001">
    <property type="protein sequence ID" value="SEF19989.1"/>
    <property type="molecule type" value="Genomic_DNA"/>
</dbReference>
<keyword evidence="1" id="KW-1133">Transmembrane helix</keyword>
<feature type="transmembrane region" description="Helical" evidence="1">
    <location>
        <begin position="143"/>
        <end position="164"/>
    </location>
</feature>
<dbReference type="OrthoDB" id="9795104at2"/>
<keyword evidence="1" id="KW-0472">Membrane</keyword>
<dbReference type="STRING" id="218821.SAMN05421837_101183"/>
<evidence type="ECO:0000256" key="1">
    <source>
        <dbReference type="SAM" id="Phobius"/>
    </source>
</evidence>
<feature type="transmembrane region" description="Helical" evidence="1">
    <location>
        <begin position="51"/>
        <end position="69"/>
    </location>
</feature>
<reference evidence="4" key="1">
    <citation type="submission" date="2016-10" db="EMBL/GenBank/DDBJ databases">
        <authorList>
            <person name="Varghese N."/>
            <person name="Submissions S."/>
        </authorList>
    </citation>
    <scope>NUCLEOTIDE SEQUENCE [LARGE SCALE GENOMIC DNA]</scope>
    <source>
        <strain evidence="4">DSM 44654</strain>
    </source>
</reference>
<dbReference type="AlphaFoldDB" id="A0A1H5Q234"/>
<feature type="transmembrane region" description="Helical" evidence="1">
    <location>
        <begin position="111"/>
        <end position="131"/>
    </location>
</feature>
<gene>
    <name evidence="3" type="ORF">SAMN05421837_101183</name>
</gene>
<feature type="transmembrane region" description="Helical" evidence="1">
    <location>
        <begin position="81"/>
        <end position="99"/>
    </location>
</feature>
<evidence type="ECO:0000259" key="2">
    <source>
        <dbReference type="Pfam" id="PF09990"/>
    </source>
</evidence>
<sequence>MNSPAPHRALHAVEHAEALDAPAAELTRRLRGPAASTVGKVLRGRWLGHPLHPIAVTVPIGAWLCAAAFDLLPGRQEEARRLVAAGLLATPPAIVLGLADYADLDVRQRRVGLVHAASNAVAIALFGASYAARRRGRVVRGRLLSALGLTAASAGGALGGHLAYAQGAGVFRWQPLDFDPAELAGSDPAAPRNPA</sequence>
<feature type="domain" description="DUF2231" evidence="2">
    <location>
        <begin position="48"/>
        <end position="170"/>
    </location>
</feature>
<dbReference type="RefSeq" id="WP_086674351.1">
    <property type="nucleotide sequence ID" value="NZ_FNUJ01000001.1"/>
</dbReference>
<name>A0A1H5Q234_9PSEU</name>
<accession>A0A1H5Q234</accession>